<dbReference type="InterPro" id="IPR020596">
    <property type="entry name" value="rRNA_Ade_Mease_Trfase_CS"/>
</dbReference>
<dbReference type="RefSeq" id="WP_011174945.1">
    <property type="nucleotide sequence ID" value="NC_005861.2"/>
</dbReference>
<feature type="binding site" evidence="7 8">
    <location>
        <position position="75"/>
    </location>
    <ligand>
        <name>S-adenosyl-L-methionine</name>
        <dbReference type="ChEBI" id="CHEBI:59789"/>
    </ligand>
</feature>
<dbReference type="HAMAP" id="MF_00607">
    <property type="entry name" value="16SrRNA_methyltr_A"/>
    <property type="match status" value="1"/>
</dbReference>
<protein>
    <recommendedName>
        <fullName evidence="7">Ribosomal RNA small subunit methyltransferase A</fullName>
        <ecNumber evidence="7">2.1.1.182</ecNumber>
    </recommendedName>
    <alternativeName>
        <fullName evidence="7">16S rRNA (adenine(1518)-N(6)/adenine(1519)-N(6))-dimethyltransferase</fullName>
    </alternativeName>
    <alternativeName>
        <fullName evidence="7">16S rRNA dimethyladenosine transferase</fullName>
    </alternativeName>
    <alternativeName>
        <fullName evidence="7">16S rRNA dimethylase</fullName>
    </alternativeName>
    <alternativeName>
        <fullName evidence="7">S-adenosylmethionine-6-N', N'-adenosyl(rRNA) dimethyltransferase</fullName>
    </alternativeName>
</protein>
<evidence type="ECO:0000256" key="3">
    <source>
        <dbReference type="ARBA" id="ARBA00022603"/>
    </source>
</evidence>
<dbReference type="Pfam" id="PF00398">
    <property type="entry name" value="RrnaAD"/>
    <property type="match status" value="1"/>
</dbReference>
<dbReference type="EMBL" id="BX908798">
    <property type="protein sequence ID" value="SPJ31624.1"/>
    <property type="molecule type" value="Genomic_DNA"/>
</dbReference>
<evidence type="ECO:0000313" key="10">
    <source>
        <dbReference type="EMBL" id="SPJ31624.1"/>
    </source>
</evidence>
<feature type="binding site" evidence="7 8">
    <location>
        <position position="125"/>
    </location>
    <ligand>
        <name>S-adenosyl-L-methionine</name>
        <dbReference type="ChEBI" id="CHEBI:59789"/>
    </ligand>
</feature>
<keyword evidence="1 7" id="KW-0963">Cytoplasm</keyword>
<feature type="binding site" evidence="7 8">
    <location>
        <position position="54"/>
    </location>
    <ligand>
        <name>S-adenosyl-L-methionine</name>
        <dbReference type="ChEBI" id="CHEBI:59789"/>
    </ligand>
</feature>
<feature type="domain" description="Ribosomal RNA adenine methylase transferase N-terminal" evidence="9">
    <location>
        <begin position="34"/>
        <end position="210"/>
    </location>
</feature>
<dbReference type="PROSITE" id="PS51689">
    <property type="entry name" value="SAM_RNA_A_N6_MT"/>
    <property type="match status" value="1"/>
</dbReference>
<evidence type="ECO:0000259" key="9">
    <source>
        <dbReference type="SMART" id="SM00650"/>
    </source>
</evidence>
<dbReference type="InterPro" id="IPR011530">
    <property type="entry name" value="rRNA_adenine_dimethylase"/>
</dbReference>
<keyword evidence="3 7" id="KW-0489">Methyltransferase</keyword>
<evidence type="ECO:0000256" key="4">
    <source>
        <dbReference type="ARBA" id="ARBA00022679"/>
    </source>
</evidence>
<dbReference type="PROSITE" id="PS01131">
    <property type="entry name" value="RRNA_A_DIMETH"/>
    <property type="match status" value="1"/>
</dbReference>
<organism evidence="10 11">
    <name type="scientific">Protochlamydia amoebophila (strain UWE25)</name>
    <dbReference type="NCBI Taxonomy" id="264201"/>
    <lineage>
        <taxon>Bacteria</taxon>
        <taxon>Pseudomonadati</taxon>
        <taxon>Chlamydiota</taxon>
        <taxon>Chlamydiia</taxon>
        <taxon>Parachlamydiales</taxon>
        <taxon>Parachlamydiaceae</taxon>
        <taxon>Candidatus Protochlamydia</taxon>
    </lineage>
</organism>
<feature type="binding site" evidence="7 8">
    <location>
        <position position="29"/>
    </location>
    <ligand>
        <name>S-adenosyl-L-methionine</name>
        <dbReference type="ChEBI" id="CHEBI:59789"/>
    </ligand>
</feature>
<dbReference type="SUPFAM" id="SSF53335">
    <property type="entry name" value="S-adenosyl-L-methionine-dependent methyltransferases"/>
    <property type="match status" value="1"/>
</dbReference>
<evidence type="ECO:0000256" key="5">
    <source>
        <dbReference type="ARBA" id="ARBA00022691"/>
    </source>
</evidence>
<evidence type="ECO:0000256" key="7">
    <source>
        <dbReference type="HAMAP-Rule" id="MF_00607"/>
    </source>
</evidence>
<name>A0A2P9H9F3_PARUW</name>
<sequence>MPIYKPSELRLFLNQLGIFPKKGLSQNFLIDGNIIRKIVRASDVQPGNLVLEIGPGPGSLTQAMLEVEAHVVAVEKDFVLARELKRFQTPSKQLEIFCEDILMFSVEEELQSRLRDDQKAKVIANLPYHLTTPILAEMVVRRKLFSSLTVMVQEEVARRMTALPGQSDYSSFTIFLNFYSKPRYGFTVSRNCFYPAPKVDSAIVVLELKEPPPNIDAQVFFKITRTAFEQRRKMLRASLKSLFDPSKISNALEIIGQNPQARPEVLSLEDFIKLYHELYSSERH</sequence>
<reference evidence="10 11" key="1">
    <citation type="journal article" date="2004" name="Science">
        <title>Illuminating the evolutionary history of chlamydiae.</title>
        <authorList>
            <person name="Horn M."/>
            <person name="Collingro A."/>
            <person name="Schmitz-Esser S."/>
            <person name="Beier C.L."/>
            <person name="Purkhold U."/>
            <person name="Fartmann B."/>
            <person name="Brandt P."/>
            <person name="Nyakatura G.J."/>
            <person name="Droege M."/>
            <person name="Frishman D."/>
            <person name="Rattei T."/>
            <person name="Mewes H."/>
            <person name="Wagner M."/>
        </authorList>
    </citation>
    <scope>NUCLEOTIDE SEQUENCE [LARGE SCALE GENOMIC DNA]</scope>
    <source>
        <strain evidence="10 11">UWE25</strain>
    </source>
</reference>
<keyword evidence="2 7" id="KW-0698">rRNA processing</keyword>
<dbReference type="InterPro" id="IPR029063">
    <property type="entry name" value="SAM-dependent_MTases_sf"/>
</dbReference>
<proteinExistence type="inferred from homology"/>
<dbReference type="GO" id="GO:0052908">
    <property type="term" value="F:16S rRNA (adenine(1518)-N(6)/adenine(1519)-N(6))-dimethyltransferase activity"/>
    <property type="evidence" value="ECO:0007669"/>
    <property type="project" value="UniProtKB-EC"/>
</dbReference>
<dbReference type="KEGG" id="pcu:PC_RS01935"/>
<evidence type="ECO:0000256" key="1">
    <source>
        <dbReference type="ARBA" id="ARBA00022490"/>
    </source>
</evidence>
<dbReference type="CDD" id="cd02440">
    <property type="entry name" value="AdoMet_MTases"/>
    <property type="match status" value="1"/>
</dbReference>
<gene>
    <name evidence="7" type="primary">rsmA</name>
    <name evidence="7" type="synonym">ksgA</name>
    <name evidence="10" type="ORF">PC_RS01935</name>
</gene>
<comment type="similarity">
    <text evidence="7">Belongs to the class I-like SAM-binding methyltransferase superfamily. rRNA adenine N(6)-methyltransferase family. RsmA subfamily.</text>
</comment>
<dbReference type="PANTHER" id="PTHR11727">
    <property type="entry name" value="DIMETHYLADENOSINE TRANSFERASE"/>
    <property type="match status" value="1"/>
</dbReference>
<dbReference type="AlphaFoldDB" id="A0A2P9H9F3"/>
<dbReference type="InterPro" id="IPR020598">
    <property type="entry name" value="rRNA_Ade_methylase_Trfase_N"/>
</dbReference>
<dbReference type="GO" id="GO:0005829">
    <property type="term" value="C:cytosol"/>
    <property type="evidence" value="ECO:0007669"/>
    <property type="project" value="TreeGrafter"/>
</dbReference>
<dbReference type="InterPro" id="IPR023165">
    <property type="entry name" value="rRNA_Ade_diMease-like_C"/>
</dbReference>
<comment type="catalytic activity">
    <reaction evidence="7">
        <text>adenosine(1518)/adenosine(1519) in 16S rRNA + 4 S-adenosyl-L-methionine = N(6)-dimethyladenosine(1518)/N(6)-dimethyladenosine(1519) in 16S rRNA + 4 S-adenosyl-L-homocysteine + 4 H(+)</text>
        <dbReference type="Rhea" id="RHEA:19609"/>
        <dbReference type="Rhea" id="RHEA-COMP:10232"/>
        <dbReference type="Rhea" id="RHEA-COMP:10233"/>
        <dbReference type="ChEBI" id="CHEBI:15378"/>
        <dbReference type="ChEBI" id="CHEBI:57856"/>
        <dbReference type="ChEBI" id="CHEBI:59789"/>
        <dbReference type="ChEBI" id="CHEBI:74411"/>
        <dbReference type="ChEBI" id="CHEBI:74493"/>
        <dbReference type="EC" id="2.1.1.182"/>
    </reaction>
</comment>
<dbReference type="SMR" id="A0A2P9H9F3"/>
<dbReference type="Proteomes" id="UP000000529">
    <property type="component" value="Chromosome"/>
</dbReference>
<dbReference type="InterPro" id="IPR001737">
    <property type="entry name" value="KsgA/Erm"/>
</dbReference>
<comment type="function">
    <text evidence="7">Specifically dimethylates two adjacent adenosines (A1518 and A1519) in the loop of a conserved hairpin near the 3'-end of 16S rRNA in the 30S particle. May play a critical role in biogenesis of 30S subunits.</text>
</comment>
<keyword evidence="5 7" id="KW-0949">S-adenosyl-L-methionine</keyword>
<evidence type="ECO:0000256" key="8">
    <source>
        <dbReference type="PROSITE-ProRule" id="PRU01026"/>
    </source>
</evidence>
<evidence type="ECO:0000313" key="11">
    <source>
        <dbReference type="Proteomes" id="UP000000529"/>
    </source>
</evidence>
<dbReference type="EC" id="2.1.1.182" evidence="7"/>
<dbReference type="Gene3D" id="1.10.8.100">
    <property type="entry name" value="Ribosomal RNA adenine dimethylase-like, domain 2"/>
    <property type="match status" value="1"/>
</dbReference>
<dbReference type="SMART" id="SM00650">
    <property type="entry name" value="rADc"/>
    <property type="match status" value="1"/>
</dbReference>
<dbReference type="OrthoDB" id="9814755at2"/>
<evidence type="ECO:0000256" key="2">
    <source>
        <dbReference type="ARBA" id="ARBA00022552"/>
    </source>
</evidence>
<dbReference type="Gene3D" id="3.40.50.150">
    <property type="entry name" value="Vaccinia Virus protein VP39"/>
    <property type="match status" value="1"/>
</dbReference>
<feature type="binding site" evidence="7 8">
    <location>
        <position position="27"/>
    </location>
    <ligand>
        <name>S-adenosyl-L-methionine</name>
        <dbReference type="ChEBI" id="CHEBI:59789"/>
    </ligand>
</feature>
<keyword evidence="6 7" id="KW-0694">RNA-binding</keyword>
<accession>A0A2P9H9F3</accession>
<dbReference type="NCBIfam" id="TIGR00755">
    <property type="entry name" value="ksgA"/>
    <property type="match status" value="1"/>
</dbReference>
<feature type="binding site" evidence="7 8">
    <location>
        <position position="100"/>
    </location>
    <ligand>
        <name>S-adenosyl-L-methionine</name>
        <dbReference type="ChEBI" id="CHEBI:59789"/>
    </ligand>
</feature>
<keyword evidence="11" id="KW-1185">Reference proteome</keyword>
<evidence type="ECO:0000256" key="6">
    <source>
        <dbReference type="ARBA" id="ARBA00022884"/>
    </source>
</evidence>
<dbReference type="PANTHER" id="PTHR11727:SF7">
    <property type="entry name" value="DIMETHYLADENOSINE TRANSFERASE-RELATED"/>
    <property type="match status" value="1"/>
</dbReference>
<dbReference type="FunFam" id="1.10.8.100:FF:000001">
    <property type="entry name" value="Ribosomal RNA small subunit methyltransferase A"/>
    <property type="match status" value="1"/>
</dbReference>
<keyword evidence="4 7" id="KW-0808">Transferase</keyword>
<dbReference type="GO" id="GO:0003723">
    <property type="term" value="F:RNA binding"/>
    <property type="evidence" value="ECO:0007669"/>
    <property type="project" value="UniProtKB-UniRule"/>
</dbReference>
<comment type="subcellular location">
    <subcellularLocation>
        <location evidence="7">Cytoplasm</location>
    </subcellularLocation>
</comment>